<keyword evidence="4" id="KW-1185">Reference proteome</keyword>
<accession>A0A9D4ENJ6</accession>
<evidence type="ECO:0000256" key="1">
    <source>
        <dbReference type="ARBA" id="ARBA00006484"/>
    </source>
</evidence>
<dbReference type="AlphaFoldDB" id="A0A9D4ENJ6"/>
<comment type="similarity">
    <text evidence="1">Belongs to the short-chain dehydrogenases/reductases (SDR) family.</text>
</comment>
<gene>
    <name evidence="3" type="ORF">DPMN_159593</name>
</gene>
<dbReference type="EMBL" id="JAIWYP010000008">
    <property type="protein sequence ID" value="KAH3781691.1"/>
    <property type="molecule type" value="Genomic_DNA"/>
</dbReference>
<dbReference type="GO" id="GO:0016491">
    <property type="term" value="F:oxidoreductase activity"/>
    <property type="evidence" value="ECO:0007669"/>
    <property type="project" value="UniProtKB-KW"/>
</dbReference>
<evidence type="ECO:0000313" key="4">
    <source>
        <dbReference type="Proteomes" id="UP000828390"/>
    </source>
</evidence>
<dbReference type="Proteomes" id="UP000828390">
    <property type="component" value="Unassembled WGS sequence"/>
</dbReference>
<reference evidence="3" key="2">
    <citation type="submission" date="2020-11" db="EMBL/GenBank/DDBJ databases">
        <authorList>
            <person name="McCartney M.A."/>
            <person name="Auch B."/>
            <person name="Kono T."/>
            <person name="Mallez S."/>
            <person name="Becker A."/>
            <person name="Gohl D.M."/>
            <person name="Silverstein K.A.T."/>
            <person name="Koren S."/>
            <person name="Bechman K.B."/>
            <person name="Herman A."/>
            <person name="Abrahante J.E."/>
            <person name="Garbe J."/>
        </authorList>
    </citation>
    <scope>NUCLEOTIDE SEQUENCE</scope>
    <source>
        <strain evidence="3">Duluth1</strain>
        <tissue evidence="3">Whole animal</tissue>
    </source>
</reference>
<dbReference type="InterPro" id="IPR002347">
    <property type="entry name" value="SDR_fam"/>
</dbReference>
<organism evidence="3 4">
    <name type="scientific">Dreissena polymorpha</name>
    <name type="common">Zebra mussel</name>
    <name type="synonym">Mytilus polymorpha</name>
    <dbReference type="NCBI Taxonomy" id="45954"/>
    <lineage>
        <taxon>Eukaryota</taxon>
        <taxon>Metazoa</taxon>
        <taxon>Spiralia</taxon>
        <taxon>Lophotrochozoa</taxon>
        <taxon>Mollusca</taxon>
        <taxon>Bivalvia</taxon>
        <taxon>Autobranchia</taxon>
        <taxon>Heteroconchia</taxon>
        <taxon>Euheterodonta</taxon>
        <taxon>Imparidentia</taxon>
        <taxon>Neoheterodontei</taxon>
        <taxon>Myida</taxon>
        <taxon>Dreissenoidea</taxon>
        <taxon>Dreissenidae</taxon>
        <taxon>Dreissena</taxon>
    </lineage>
</organism>
<dbReference type="Pfam" id="PF00106">
    <property type="entry name" value="adh_short"/>
    <property type="match status" value="1"/>
</dbReference>
<dbReference type="SUPFAM" id="SSF51735">
    <property type="entry name" value="NAD(P)-binding Rossmann-fold domains"/>
    <property type="match status" value="1"/>
</dbReference>
<evidence type="ECO:0008006" key="5">
    <source>
        <dbReference type="Google" id="ProtNLM"/>
    </source>
</evidence>
<dbReference type="InterPro" id="IPR036291">
    <property type="entry name" value="NAD(P)-bd_dom_sf"/>
</dbReference>
<sequence>MAAIDRIHEDFPNAKIDFIQLDLASLQSVKSFAEEFLSRDLPLHILINNAGIMMPPYEETVDGFESQFQVNFLSHFYLTQLLLAKLTQSGKDERWSRIVNVSSYMHRIGRPFITKLGQRAQTWFEYSSHKAYADSKLLIVAATLALHHQLRASGAPVSASAIHPGIVTSGLWRHLTWVHRKPISLLGKYIFLTPEKGAVTALFSALSPDLEGKSGCYYDKSANTIPASLTQDAQFQTEVWSKSLSLIDSCVQSSE</sequence>
<dbReference type="Gene3D" id="3.40.50.720">
    <property type="entry name" value="NAD(P)-binding Rossmann-like Domain"/>
    <property type="match status" value="1"/>
</dbReference>
<keyword evidence="2" id="KW-0560">Oxidoreductase</keyword>
<comment type="caution">
    <text evidence="3">The sequence shown here is derived from an EMBL/GenBank/DDBJ whole genome shotgun (WGS) entry which is preliminary data.</text>
</comment>
<protein>
    <recommendedName>
        <fullName evidence="5">Short-chain dehydrogenase</fullName>
    </recommendedName>
</protein>
<dbReference type="PANTHER" id="PTHR24320">
    <property type="entry name" value="RETINOL DEHYDROGENASE"/>
    <property type="match status" value="1"/>
</dbReference>
<dbReference type="PANTHER" id="PTHR24320:SF264">
    <property type="entry name" value="DEHYDROGENASE_REDUCTASE SDR FAMILY MEMBER ON CHROMOSOME X"/>
    <property type="match status" value="1"/>
</dbReference>
<proteinExistence type="inferred from homology"/>
<evidence type="ECO:0000256" key="2">
    <source>
        <dbReference type="ARBA" id="ARBA00023002"/>
    </source>
</evidence>
<evidence type="ECO:0000313" key="3">
    <source>
        <dbReference type="EMBL" id="KAH3781691.1"/>
    </source>
</evidence>
<reference evidence="3" key="1">
    <citation type="journal article" date="2019" name="bioRxiv">
        <title>The Genome of the Zebra Mussel, Dreissena polymorpha: A Resource for Invasive Species Research.</title>
        <authorList>
            <person name="McCartney M.A."/>
            <person name="Auch B."/>
            <person name="Kono T."/>
            <person name="Mallez S."/>
            <person name="Zhang Y."/>
            <person name="Obille A."/>
            <person name="Becker A."/>
            <person name="Abrahante J.E."/>
            <person name="Garbe J."/>
            <person name="Badalamenti J.P."/>
            <person name="Herman A."/>
            <person name="Mangelson H."/>
            <person name="Liachko I."/>
            <person name="Sullivan S."/>
            <person name="Sone E.D."/>
            <person name="Koren S."/>
            <person name="Silverstein K.A.T."/>
            <person name="Beckman K.B."/>
            <person name="Gohl D.M."/>
        </authorList>
    </citation>
    <scope>NUCLEOTIDE SEQUENCE</scope>
    <source>
        <strain evidence="3">Duluth1</strain>
        <tissue evidence="3">Whole animal</tissue>
    </source>
</reference>
<name>A0A9D4ENJ6_DREPO</name>